<dbReference type="OrthoDB" id="3225333at2"/>
<evidence type="ECO:0008006" key="4">
    <source>
        <dbReference type="Google" id="ProtNLM"/>
    </source>
</evidence>
<keyword evidence="1" id="KW-1133">Transmembrane helix</keyword>
<dbReference type="InterPro" id="IPR013783">
    <property type="entry name" value="Ig-like_fold"/>
</dbReference>
<evidence type="ECO:0000256" key="1">
    <source>
        <dbReference type="SAM" id="Phobius"/>
    </source>
</evidence>
<reference evidence="2 3" key="1">
    <citation type="submission" date="2019-01" db="EMBL/GenBank/DDBJ databases">
        <title>Nocardioides guangzhouensis sp. nov., an actinobacterium isolated from soil.</title>
        <authorList>
            <person name="Fu Y."/>
            <person name="Cai Y."/>
            <person name="Lin Z."/>
            <person name="Chen P."/>
        </authorList>
    </citation>
    <scope>NUCLEOTIDE SEQUENCE [LARGE SCALE GENOMIC DNA]</scope>
    <source>
        <strain evidence="2 3">130</strain>
    </source>
</reference>
<evidence type="ECO:0000313" key="2">
    <source>
        <dbReference type="EMBL" id="RYP85911.1"/>
    </source>
</evidence>
<accession>A0A4Q4ZET9</accession>
<feature type="transmembrane region" description="Helical" evidence="1">
    <location>
        <begin position="15"/>
        <end position="34"/>
    </location>
</feature>
<dbReference type="Proteomes" id="UP000295198">
    <property type="component" value="Unassembled WGS sequence"/>
</dbReference>
<sequence>MGVRRSPGEAPEGQVVAGVVLVCLAALAWSTVVVGPGPSPAVERAAARPAPGWSQLLARPAPLPPPPPRARVLTHELPVGLACTAYSARLVASGAVGPFAWSVVGGRPPDGVRLDAGGRLHGTPVRAGTGRLVVRATAGAHRAARQALRLTVRAAGRSCPARSD</sequence>
<protein>
    <recommendedName>
        <fullName evidence="4">Ig-like domain-containing protein</fullName>
    </recommendedName>
</protein>
<evidence type="ECO:0000313" key="3">
    <source>
        <dbReference type="Proteomes" id="UP000295198"/>
    </source>
</evidence>
<dbReference type="RefSeq" id="WP_134717319.1">
    <property type="nucleotide sequence ID" value="NZ_SDKM01000014.1"/>
</dbReference>
<organism evidence="2 3">
    <name type="scientific">Nocardioides guangzhouensis</name>
    <dbReference type="NCBI Taxonomy" id="2497878"/>
    <lineage>
        <taxon>Bacteria</taxon>
        <taxon>Bacillati</taxon>
        <taxon>Actinomycetota</taxon>
        <taxon>Actinomycetes</taxon>
        <taxon>Propionibacteriales</taxon>
        <taxon>Nocardioidaceae</taxon>
        <taxon>Nocardioides</taxon>
    </lineage>
</organism>
<keyword evidence="1" id="KW-0812">Transmembrane</keyword>
<keyword evidence="3" id="KW-1185">Reference proteome</keyword>
<gene>
    <name evidence="2" type="ORF">EKO23_11440</name>
</gene>
<keyword evidence="1" id="KW-0472">Membrane</keyword>
<proteinExistence type="predicted"/>
<name>A0A4Q4ZET9_9ACTN</name>
<dbReference type="AlphaFoldDB" id="A0A4Q4ZET9"/>
<dbReference type="EMBL" id="SDKM01000014">
    <property type="protein sequence ID" value="RYP85911.1"/>
    <property type="molecule type" value="Genomic_DNA"/>
</dbReference>
<comment type="caution">
    <text evidence="2">The sequence shown here is derived from an EMBL/GenBank/DDBJ whole genome shotgun (WGS) entry which is preliminary data.</text>
</comment>
<dbReference type="GO" id="GO:0005975">
    <property type="term" value="P:carbohydrate metabolic process"/>
    <property type="evidence" value="ECO:0007669"/>
    <property type="project" value="UniProtKB-ARBA"/>
</dbReference>
<dbReference type="Gene3D" id="2.60.40.10">
    <property type="entry name" value="Immunoglobulins"/>
    <property type="match status" value="1"/>
</dbReference>